<feature type="transmembrane region" description="Helical" evidence="1">
    <location>
        <begin position="196"/>
        <end position="217"/>
    </location>
</feature>
<sequence length="229" mass="25755">MTNVFRKKSIFVGVLLISSIAVGILSIDPVIDGMDNLVNISHHSKPILIRAFMQFILALIYASIPIILYSLFKTFNTGLTIGFLVFRIITVVFILIGWMSILLLLTLSQEFIQAGSPDLRYFHTLDNLIRSGRDLINHVAMPLILSVGNLMFYYILYQSKLVPRWLSIWGIFATILSSVLASILLMFDVINIITPTYITLTFPTALLELILATWLIVKGFDTNIVNSIS</sequence>
<dbReference type="OrthoDB" id="1161162at2"/>
<dbReference type="EMBL" id="FQUX01000002">
    <property type="protein sequence ID" value="SHF01392.1"/>
    <property type="molecule type" value="Genomic_DNA"/>
</dbReference>
<evidence type="ECO:0000313" key="3">
    <source>
        <dbReference type="Proteomes" id="UP000184406"/>
    </source>
</evidence>
<dbReference type="Proteomes" id="UP000184406">
    <property type="component" value="Unassembled WGS sequence"/>
</dbReference>
<feature type="transmembrane region" description="Helical" evidence="1">
    <location>
        <begin position="84"/>
        <end position="107"/>
    </location>
</feature>
<dbReference type="RefSeq" id="WP_084532532.1">
    <property type="nucleotide sequence ID" value="NZ_FQUX01000002.1"/>
</dbReference>
<accession>A0A1M4Y7G7</accession>
<feature type="transmembrane region" description="Helical" evidence="1">
    <location>
        <begin position="135"/>
        <end position="156"/>
    </location>
</feature>
<keyword evidence="1" id="KW-0472">Membrane</keyword>
<reference evidence="3" key="1">
    <citation type="submission" date="2016-11" db="EMBL/GenBank/DDBJ databases">
        <authorList>
            <person name="Varghese N."/>
            <person name="Submissions S."/>
        </authorList>
    </citation>
    <scope>NUCLEOTIDE SEQUENCE [LARGE SCALE GENOMIC DNA]</scope>
    <source>
        <strain evidence="3">DSM 17539</strain>
    </source>
</reference>
<feature type="transmembrane region" description="Helical" evidence="1">
    <location>
        <begin position="9"/>
        <end position="27"/>
    </location>
</feature>
<evidence type="ECO:0008006" key="4">
    <source>
        <dbReference type="Google" id="ProtNLM"/>
    </source>
</evidence>
<feature type="transmembrane region" description="Helical" evidence="1">
    <location>
        <begin position="47"/>
        <end position="72"/>
    </location>
</feature>
<evidence type="ECO:0000313" key="2">
    <source>
        <dbReference type="EMBL" id="SHF01392.1"/>
    </source>
</evidence>
<keyword evidence="3" id="KW-1185">Reference proteome</keyword>
<dbReference type="InterPro" id="IPR025495">
    <property type="entry name" value="DUF4386"/>
</dbReference>
<keyword evidence="1" id="KW-1133">Transmembrane helix</keyword>
<keyword evidence="1" id="KW-0812">Transmembrane</keyword>
<evidence type="ECO:0000256" key="1">
    <source>
        <dbReference type="SAM" id="Phobius"/>
    </source>
</evidence>
<proteinExistence type="predicted"/>
<feature type="transmembrane region" description="Helical" evidence="1">
    <location>
        <begin position="168"/>
        <end position="190"/>
    </location>
</feature>
<gene>
    <name evidence="2" type="ORF">SAMN03080594_102337</name>
</gene>
<protein>
    <recommendedName>
        <fullName evidence="4">DUF4386 domain-containing protein</fullName>
    </recommendedName>
</protein>
<name>A0A1M4Y7G7_9FLAO</name>
<dbReference type="AlphaFoldDB" id="A0A1M4Y7G7"/>
<dbReference type="Pfam" id="PF14329">
    <property type="entry name" value="DUF4386"/>
    <property type="match status" value="1"/>
</dbReference>
<organism evidence="2 3">
    <name type="scientific">Arenibacter palladensis</name>
    <dbReference type="NCBI Taxonomy" id="237373"/>
    <lineage>
        <taxon>Bacteria</taxon>
        <taxon>Pseudomonadati</taxon>
        <taxon>Bacteroidota</taxon>
        <taxon>Flavobacteriia</taxon>
        <taxon>Flavobacteriales</taxon>
        <taxon>Flavobacteriaceae</taxon>
        <taxon>Arenibacter</taxon>
    </lineage>
</organism>